<feature type="transmembrane region" description="Helical" evidence="7">
    <location>
        <begin position="251"/>
        <end position="270"/>
    </location>
</feature>
<comment type="caution">
    <text evidence="9">The sequence shown here is derived from an EMBL/GenBank/DDBJ whole genome shotgun (WGS) entry which is preliminary data.</text>
</comment>
<evidence type="ECO:0000256" key="1">
    <source>
        <dbReference type="ARBA" id="ARBA00004651"/>
    </source>
</evidence>
<evidence type="ECO:0000256" key="3">
    <source>
        <dbReference type="ARBA" id="ARBA00022475"/>
    </source>
</evidence>
<keyword evidence="3" id="KW-1003">Cell membrane</keyword>
<feature type="transmembrane region" description="Helical" evidence="7">
    <location>
        <begin position="187"/>
        <end position="204"/>
    </location>
</feature>
<feature type="transmembrane region" description="Helical" evidence="7">
    <location>
        <begin position="25"/>
        <end position="41"/>
    </location>
</feature>
<reference evidence="9 10" key="1">
    <citation type="journal article" date="2013" name="Int. J. Syst. Evol. Microbiol.">
        <title>Sphingomonas kyungheensis sp. nov., a bacterium with ginsenoside-converting activity isolated from soil of a ginseng field.</title>
        <authorList>
            <person name="Son H.M."/>
            <person name="Yang J.E."/>
            <person name="Park Y."/>
            <person name="Han C.K."/>
            <person name="Kim S.G."/>
            <person name="Kook M."/>
            <person name="Yi T.H."/>
        </authorList>
    </citation>
    <scope>NUCLEOTIDE SEQUENCE [LARGE SCALE GENOMIC DNA]</scope>
    <source>
        <strain evidence="9 10">LMG 26582</strain>
    </source>
</reference>
<sequence>MASTPSAVLPAAPPEVASRRAGVDLMRLVAFVAVVLIHAVADGANDAATAADTIAVLARFAVPFFFVAFGYFLSPRAPARTAMRLLVRLAPPFFVWALVYILYFKGSLAELRSPAMLVRLLVTGLDGQHLWFLPALGVAGVLFALVRSRFGWSAVLALALLFYALALAFGPYRGWLGLPRPPFNTRNGPFFGLLFITAGAWMRARDLRPALASALALFALAAALQLGEVAALHAQGTIPFPRFTDDTVMTIPYGIAAFLVALALPPTLHLPPLLAQLARLSLGLYVVHLLFLDLAARLIGRATLAVCLVDALLAVIASALCVLALDRLPFTQRLIR</sequence>
<feature type="transmembrane region" description="Helical" evidence="7">
    <location>
        <begin position="211"/>
        <end position="231"/>
    </location>
</feature>
<dbReference type="Proteomes" id="UP001367771">
    <property type="component" value="Unassembled WGS sequence"/>
</dbReference>
<keyword evidence="9" id="KW-0808">Transferase</keyword>
<feature type="transmembrane region" description="Helical" evidence="7">
    <location>
        <begin position="53"/>
        <end position="73"/>
    </location>
</feature>
<evidence type="ECO:0000313" key="10">
    <source>
        <dbReference type="Proteomes" id="UP001367771"/>
    </source>
</evidence>
<feature type="transmembrane region" description="Helical" evidence="7">
    <location>
        <begin position="302"/>
        <end position="325"/>
    </location>
</feature>
<feature type="transmembrane region" description="Helical" evidence="7">
    <location>
        <begin position="85"/>
        <end position="104"/>
    </location>
</feature>
<evidence type="ECO:0000256" key="7">
    <source>
        <dbReference type="SAM" id="Phobius"/>
    </source>
</evidence>
<keyword evidence="9" id="KW-0012">Acyltransferase</keyword>
<feature type="transmembrane region" description="Helical" evidence="7">
    <location>
        <begin position="129"/>
        <end position="146"/>
    </location>
</feature>
<dbReference type="PANTHER" id="PTHR40074">
    <property type="entry name" value="O-ACETYLTRANSFERASE WECH"/>
    <property type="match status" value="1"/>
</dbReference>
<feature type="transmembrane region" description="Helical" evidence="7">
    <location>
        <begin position="277"/>
        <end position="296"/>
    </location>
</feature>
<dbReference type="PANTHER" id="PTHR40074:SF2">
    <property type="entry name" value="O-ACETYLTRANSFERASE WECH"/>
    <property type="match status" value="1"/>
</dbReference>
<keyword evidence="10" id="KW-1185">Reference proteome</keyword>
<evidence type="ECO:0000313" key="9">
    <source>
        <dbReference type="EMBL" id="MEI5687817.1"/>
    </source>
</evidence>
<name>A0ABU8H4C3_9SPHN</name>
<gene>
    <name evidence="9" type="ORF">V8201_12075</name>
</gene>
<dbReference type="Pfam" id="PF01757">
    <property type="entry name" value="Acyl_transf_3"/>
    <property type="match status" value="1"/>
</dbReference>
<accession>A0ABU8H4C3</accession>
<feature type="domain" description="Acyltransferase 3" evidence="8">
    <location>
        <begin position="21"/>
        <end position="321"/>
    </location>
</feature>
<dbReference type="EMBL" id="JBBBDM010000005">
    <property type="protein sequence ID" value="MEI5687817.1"/>
    <property type="molecule type" value="Genomic_DNA"/>
</dbReference>
<evidence type="ECO:0000256" key="2">
    <source>
        <dbReference type="ARBA" id="ARBA00007400"/>
    </source>
</evidence>
<evidence type="ECO:0000256" key="4">
    <source>
        <dbReference type="ARBA" id="ARBA00022692"/>
    </source>
</evidence>
<keyword evidence="5 7" id="KW-1133">Transmembrane helix</keyword>
<dbReference type="InterPro" id="IPR002656">
    <property type="entry name" value="Acyl_transf_3_dom"/>
</dbReference>
<proteinExistence type="inferred from homology"/>
<feature type="transmembrane region" description="Helical" evidence="7">
    <location>
        <begin position="153"/>
        <end position="175"/>
    </location>
</feature>
<comment type="subcellular location">
    <subcellularLocation>
        <location evidence="1">Cell membrane</location>
        <topology evidence="1">Multi-pass membrane protein</topology>
    </subcellularLocation>
</comment>
<evidence type="ECO:0000259" key="8">
    <source>
        <dbReference type="Pfam" id="PF01757"/>
    </source>
</evidence>
<protein>
    <submittedName>
        <fullName evidence="9">Acyltransferase family protein</fullName>
    </submittedName>
</protein>
<organism evidence="9 10">
    <name type="scientific">Sphingomonas kyungheensis</name>
    <dbReference type="NCBI Taxonomy" id="1069987"/>
    <lineage>
        <taxon>Bacteria</taxon>
        <taxon>Pseudomonadati</taxon>
        <taxon>Pseudomonadota</taxon>
        <taxon>Alphaproteobacteria</taxon>
        <taxon>Sphingomonadales</taxon>
        <taxon>Sphingomonadaceae</taxon>
        <taxon>Sphingomonas</taxon>
    </lineage>
</organism>
<evidence type="ECO:0000256" key="6">
    <source>
        <dbReference type="ARBA" id="ARBA00023136"/>
    </source>
</evidence>
<keyword evidence="4 7" id="KW-0812">Transmembrane</keyword>
<evidence type="ECO:0000256" key="5">
    <source>
        <dbReference type="ARBA" id="ARBA00022989"/>
    </source>
</evidence>
<comment type="similarity">
    <text evidence="2">Belongs to the acyltransferase 3 family.</text>
</comment>
<dbReference type="GO" id="GO:0016746">
    <property type="term" value="F:acyltransferase activity"/>
    <property type="evidence" value="ECO:0007669"/>
    <property type="project" value="UniProtKB-KW"/>
</dbReference>
<dbReference type="RefSeq" id="WP_336545517.1">
    <property type="nucleotide sequence ID" value="NZ_JBBBDM010000005.1"/>
</dbReference>
<keyword evidence="6 7" id="KW-0472">Membrane</keyword>